<comment type="caution">
    <text evidence="2">The sequence shown here is derived from an EMBL/GenBank/DDBJ whole genome shotgun (WGS) entry which is preliminary data.</text>
</comment>
<dbReference type="PANTHER" id="PTHR33360:SF2">
    <property type="entry name" value="TRANSPOSASE FOR INSERTION SEQUENCE ELEMENT IS200"/>
    <property type="match status" value="1"/>
</dbReference>
<dbReference type="Pfam" id="PF01797">
    <property type="entry name" value="Y1_Tnp"/>
    <property type="match status" value="1"/>
</dbReference>
<protein>
    <submittedName>
        <fullName evidence="2">IS200/IS605 family transposase</fullName>
    </submittedName>
</protein>
<dbReference type="SMART" id="SM01321">
    <property type="entry name" value="Y1_Tnp"/>
    <property type="match status" value="1"/>
</dbReference>
<sequence length="144" mass="16691">MTSKPEKIYNSSRRAVYSITVHLVFVTKYRRKIRAGAMMQRLGEVFRSVAEKWDSQLIEFKVESDHVHLLLSYPPHKLLSNLIANLKATASKTLWREFETELAQTYRKRVLWTGSYFVASCGGVTIEQLKVYVQNQDCPDSSHH</sequence>
<name>A0ABU5TVX2_9CYAN</name>
<dbReference type="InterPro" id="IPR002686">
    <property type="entry name" value="Transposase_17"/>
</dbReference>
<keyword evidence="3" id="KW-1185">Reference proteome</keyword>
<gene>
    <name evidence="2" type="primary">tnpA</name>
    <name evidence="2" type="ORF">VB854_04020</name>
</gene>
<evidence type="ECO:0000259" key="1">
    <source>
        <dbReference type="SMART" id="SM01321"/>
    </source>
</evidence>
<dbReference type="SUPFAM" id="SSF143422">
    <property type="entry name" value="Transposase IS200-like"/>
    <property type="match status" value="1"/>
</dbReference>
<organism evidence="2 3">
    <name type="scientific">Limnoraphis robusta CCNP1315</name>
    <dbReference type="NCBI Taxonomy" id="3110306"/>
    <lineage>
        <taxon>Bacteria</taxon>
        <taxon>Bacillati</taxon>
        <taxon>Cyanobacteriota</taxon>
        <taxon>Cyanophyceae</taxon>
        <taxon>Oscillatoriophycideae</taxon>
        <taxon>Oscillatoriales</taxon>
        <taxon>Sirenicapillariaceae</taxon>
        <taxon>Limnoraphis</taxon>
    </lineage>
</organism>
<dbReference type="InterPro" id="IPR036515">
    <property type="entry name" value="Transposase_17_sf"/>
</dbReference>
<dbReference type="PANTHER" id="PTHR33360">
    <property type="entry name" value="TRANSPOSASE FOR INSERTION SEQUENCE ELEMENT IS200"/>
    <property type="match status" value="1"/>
</dbReference>
<proteinExistence type="predicted"/>
<dbReference type="EMBL" id="JAYGHT010000007">
    <property type="protein sequence ID" value="MEA5518113.1"/>
    <property type="molecule type" value="Genomic_DNA"/>
</dbReference>
<dbReference type="NCBIfam" id="NF033573">
    <property type="entry name" value="transpos_IS200"/>
    <property type="match status" value="1"/>
</dbReference>
<dbReference type="RefSeq" id="WP_323219277.1">
    <property type="nucleotide sequence ID" value="NZ_JAYGHT010000007.1"/>
</dbReference>
<dbReference type="Gene3D" id="3.30.70.1290">
    <property type="entry name" value="Transposase IS200-like"/>
    <property type="match status" value="1"/>
</dbReference>
<feature type="domain" description="Transposase IS200-like" evidence="1">
    <location>
        <begin position="16"/>
        <end position="136"/>
    </location>
</feature>
<reference evidence="2 3" key="1">
    <citation type="submission" date="2023-12" db="EMBL/GenBank/DDBJ databases">
        <title>Baltic Sea Cyanobacteria.</title>
        <authorList>
            <person name="Delbaje E."/>
            <person name="Fewer D.P."/>
            <person name="Shishido T.K."/>
        </authorList>
    </citation>
    <scope>NUCLEOTIDE SEQUENCE [LARGE SCALE GENOMIC DNA]</scope>
    <source>
        <strain evidence="2 3">CCNP 1315</strain>
    </source>
</reference>
<accession>A0ABU5TVX2</accession>
<evidence type="ECO:0000313" key="2">
    <source>
        <dbReference type="EMBL" id="MEA5518113.1"/>
    </source>
</evidence>
<dbReference type="Proteomes" id="UP001301728">
    <property type="component" value="Unassembled WGS sequence"/>
</dbReference>
<evidence type="ECO:0000313" key="3">
    <source>
        <dbReference type="Proteomes" id="UP001301728"/>
    </source>
</evidence>